<dbReference type="InterPro" id="IPR002110">
    <property type="entry name" value="Ankyrin_rpt"/>
</dbReference>
<feature type="region of interest" description="Disordered" evidence="6">
    <location>
        <begin position="87"/>
        <end position="109"/>
    </location>
</feature>
<dbReference type="PANTHER" id="PTHR24197:SF44">
    <property type="entry name" value="ANKYRIN REPEAT DOMAIN-CONTAINING PROTEIN 54"/>
    <property type="match status" value="1"/>
</dbReference>
<evidence type="ECO:0000256" key="4">
    <source>
        <dbReference type="ARBA" id="ARBA00039237"/>
    </source>
</evidence>
<dbReference type="PROSITE" id="PS50088">
    <property type="entry name" value="ANK_REPEAT"/>
    <property type="match status" value="3"/>
</dbReference>
<feature type="repeat" description="ANK" evidence="5">
    <location>
        <begin position="199"/>
        <end position="231"/>
    </location>
</feature>
<dbReference type="SMART" id="SM00248">
    <property type="entry name" value="ANK"/>
    <property type="match status" value="4"/>
</dbReference>
<evidence type="ECO:0000256" key="3">
    <source>
        <dbReference type="ARBA" id="ARBA00037385"/>
    </source>
</evidence>
<evidence type="ECO:0000256" key="2">
    <source>
        <dbReference type="ARBA" id="ARBA00023043"/>
    </source>
</evidence>
<dbReference type="EMBL" id="JBJQND010000009">
    <property type="protein sequence ID" value="KAL3867077.1"/>
    <property type="molecule type" value="Genomic_DNA"/>
</dbReference>
<dbReference type="AlphaFoldDB" id="A0ABD3VZQ4"/>
<comment type="caution">
    <text evidence="7">The sequence shown here is derived from an EMBL/GenBank/DDBJ whole genome shotgun (WGS) entry which is preliminary data.</text>
</comment>
<dbReference type="PANTHER" id="PTHR24197">
    <property type="entry name" value="ANKYRIN REPEAT DOMAIN-CONTAINING PROTEIN 61"/>
    <property type="match status" value="1"/>
</dbReference>
<feature type="region of interest" description="Disordered" evidence="6">
    <location>
        <begin position="1"/>
        <end position="32"/>
    </location>
</feature>
<dbReference type="InterPro" id="IPR036770">
    <property type="entry name" value="Ankyrin_rpt-contain_sf"/>
</dbReference>
<dbReference type="PROSITE" id="PS50297">
    <property type="entry name" value="ANK_REP_REGION"/>
    <property type="match status" value="3"/>
</dbReference>
<protein>
    <recommendedName>
        <fullName evidence="4">Ankyrin repeat domain-containing protein 54</fullName>
    </recommendedName>
</protein>
<reference evidence="7 8" key="1">
    <citation type="submission" date="2024-11" db="EMBL/GenBank/DDBJ databases">
        <title>Chromosome-level genome assembly of the freshwater bivalve Anodonta woodiana.</title>
        <authorList>
            <person name="Chen X."/>
        </authorList>
    </citation>
    <scope>NUCLEOTIDE SEQUENCE [LARGE SCALE GENOMIC DNA]</scope>
    <source>
        <strain evidence="7">MN2024</strain>
        <tissue evidence="7">Gills</tissue>
    </source>
</reference>
<dbReference type="PRINTS" id="PR01415">
    <property type="entry name" value="ANKYRIN"/>
</dbReference>
<dbReference type="Gene3D" id="1.25.40.20">
    <property type="entry name" value="Ankyrin repeat-containing domain"/>
    <property type="match status" value="1"/>
</dbReference>
<gene>
    <name evidence="7" type="ORF">ACJMK2_044310</name>
</gene>
<evidence type="ECO:0000256" key="6">
    <source>
        <dbReference type="SAM" id="MobiDB-lite"/>
    </source>
</evidence>
<evidence type="ECO:0000313" key="8">
    <source>
        <dbReference type="Proteomes" id="UP001634394"/>
    </source>
</evidence>
<dbReference type="Pfam" id="PF12796">
    <property type="entry name" value="Ank_2"/>
    <property type="match status" value="1"/>
</dbReference>
<feature type="repeat" description="ANK" evidence="5">
    <location>
        <begin position="166"/>
        <end position="198"/>
    </location>
</feature>
<evidence type="ECO:0000256" key="1">
    <source>
        <dbReference type="ARBA" id="ARBA00022737"/>
    </source>
</evidence>
<keyword evidence="2 5" id="KW-0040">ANK repeat</keyword>
<proteinExistence type="predicted"/>
<feature type="repeat" description="ANK" evidence="5">
    <location>
        <begin position="232"/>
        <end position="264"/>
    </location>
</feature>
<dbReference type="Pfam" id="PF13606">
    <property type="entry name" value="Ank_3"/>
    <property type="match status" value="1"/>
</dbReference>
<comment type="function">
    <text evidence="3">Plays an important role in regulating intracellular signaling events associated with erythroid terminal differentiation.</text>
</comment>
<dbReference type="SUPFAM" id="SSF48403">
    <property type="entry name" value="Ankyrin repeat"/>
    <property type="match status" value="1"/>
</dbReference>
<name>A0ABD3VZQ4_SINWO</name>
<dbReference type="Proteomes" id="UP001634394">
    <property type="component" value="Unassembled WGS sequence"/>
</dbReference>
<accession>A0ABD3VZQ4</accession>
<evidence type="ECO:0000256" key="5">
    <source>
        <dbReference type="PROSITE-ProRule" id="PRU00023"/>
    </source>
</evidence>
<sequence length="297" mass="32720">MQSKEEPVTPPKSYYYAKPGREGNGNKLSPDRARRMMSPLKKFSSLRLVSPIDIDQEQNDLEVASVLGEGMMKIHSSEEPVRDHAMDIPCGSSMDSFSVSPMKDRRHETPVRPTTVMTNLQRGNVLTITPICPNLTLHQMAAQGELIMLKQELTEGVVDIDKADDGGLTAFHWACAHGQLPTVEFMVQYGVDTNVIGHHGENGLLFASSNGFTDIVKFLLKHGADVNYSDETGTTALMYAAYNSHPACVKILLDFGADMTLENVDHYTAMDLAVGQGHKTVQQVIEKHMLSLFEGIT</sequence>
<organism evidence="7 8">
    <name type="scientific">Sinanodonta woodiana</name>
    <name type="common">Chinese pond mussel</name>
    <name type="synonym">Anodonta woodiana</name>
    <dbReference type="NCBI Taxonomy" id="1069815"/>
    <lineage>
        <taxon>Eukaryota</taxon>
        <taxon>Metazoa</taxon>
        <taxon>Spiralia</taxon>
        <taxon>Lophotrochozoa</taxon>
        <taxon>Mollusca</taxon>
        <taxon>Bivalvia</taxon>
        <taxon>Autobranchia</taxon>
        <taxon>Heteroconchia</taxon>
        <taxon>Palaeoheterodonta</taxon>
        <taxon>Unionida</taxon>
        <taxon>Unionoidea</taxon>
        <taxon>Unionidae</taxon>
        <taxon>Unioninae</taxon>
        <taxon>Sinanodonta</taxon>
    </lineage>
</organism>
<keyword evidence="8" id="KW-1185">Reference proteome</keyword>
<evidence type="ECO:0000313" key="7">
    <source>
        <dbReference type="EMBL" id="KAL3867077.1"/>
    </source>
</evidence>
<keyword evidence="1" id="KW-0677">Repeat</keyword>